<feature type="non-terminal residue" evidence="1">
    <location>
        <position position="106"/>
    </location>
</feature>
<reference evidence="1" key="1">
    <citation type="submission" date="2023-10" db="EMBL/GenBank/DDBJ databases">
        <title>Genome assembly of Pristionchus species.</title>
        <authorList>
            <person name="Yoshida K."/>
            <person name="Sommer R.J."/>
        </authorList>
    </citation>
    <scope>NUCLEOTIDE SEQUENCE</scope>
    <source>
        <strain evidence="1">RS0144</strain>
    </source>
</reference>
<gene>
    <name evidence="1" type="ORF">PENTCL1PPCAC_28624</name>
</gene>
<dbReference type="InterPro" id="IPR024079">
    <property type="entry name" value="MetalloPept_cat_dom_sf"/>
</dbReference>
<evidence type="ECO:0000313" key="2">
    <source>
        <dbReference type="Proteomes" id="UP001432027"/>
    </source>
</evidence>
<name>A0AAV5UKI7_9BILA</name>
<dbReference type="EMBL" id="BTSX01000006">
    <property type="protein sequence ID" value="GMT06450.1"/>
    <property type="molecule type" value="Genomic_DNA"/>
</dbReference>
<dbReference type="Proteomes" id="UP001432027">
    <property type="component" value="Unassembled WGS sequence"/>
</dbReference>
<organism evidence="1 2">
    <name type="scientific">Pristionchus entomophagus</name>
    <dbReference type="NCBI Taxonomy" id="358040"/>
    <lineage>
        <taxon>Eukaryota</taxon>
        <taxon>Metazoa</taxon>
        <taxon>Ecdysozoa</taxon>
        <taxon>Nematoda</taxon>
        <taxon>Chromadorea</taxon>
        <taxon>Rhabditida</taxon>
        <taxon>Rhabditina</taxon>
        <taxon>Diplogasteromorpha</taxon>
        <taxon>Diplogasteroidea</taxon>
        <taxon>Neodiplogasteridae</taxon>
        <taxon>Pristionchus</taxon>
    </lineage>
</organism>
<keyword evidence="2" id="KW-1185">Reference proteome</keyword>
<sequence length="106" mass="11875">MPNSPNARFNWPAEEEADAFGTQIAYGAFKTALGNRIDDIVYPSLNITQRQLFFYATSIFGCNVHSSIINLPFLYMPDYEVNGRIGHFQSTLKCSATENMIFPAVS</sequence>
<evidence type="ECO:0008006" key="3">
    <source>
        <dbReference type="Google" id="ProtNLM"/>
    </source>
</evidence>
<dbReference type="AlphaFoldDB" id="A0AAV5UKI7"/>
<proteinExistence type="predicted"/>
<dbReference type="GO" id="GO:0008237">
    <property type="term" value="F:metallopeptidase activity"/>
    <property type="evidence" value="ECO:0007669"/>
    <property type="project" value="InterPro"/>
</dbReference>
<protein>
    <recommendedName>
        <fullName evidence="3">Peptidase</fullName>
    </recommendedName>
</protein>
<accession>A0AAV5UKI7</accession>
<comment type="caution">
    <text evidence="1">The sequence shown here is derived from an EMBL/GenBank/DDBJ whole genome shotgun (WGS) entry which is preliminary data.</text>
</comment>
<evidence type="ECO:0000313" key="1">
    <source>
        <dbReference type="EMBL" id="GMT06450.1"/>
    </source>
</evidence>
<dbReference type="Gene3D" id="3.40.390.10">
    <property type="entry name" value="Collagenase (Catalytic Domain)"/>
    <property type="match status" value="1"/>
</dbReference>
<dbReference type="SUPFAM" id="SSF55486">
    <property type="entry name" value="Metalloproteases ('zincins'), catalytic domain"/>
    <property type="match status" value="1"/>
</dbReference>